<comment type="caution">
    <text evidence="5">The sequence shown here is derived from an EMBL/GenBank/DDBJ whole genome shotgun (WGS) entry which is preliminary data.</text>
</comment>
<dbReference type="Proteomes" id="UP001198163">
    <property type="component" value="Unassembled WGS sequence"/>
</dbReference>
<evidence type="ECO:0000313" key="5">
    <source>
        <dbReference type="EMBL" id="MCD1654558.1"/>
    </source>
</evidence>
<organism evidence="5 6">
    <name type="scientific">Teretinema zuelzerae</name>
    <dbReference type="NCBI Taxonomy" id="156"/>
    <lineage>
        <taxon>Bacteria</taxon>
        <taxon>Pseudomonadati</taxon>
        <taxon>Spirochaetota</taxon>
        <taxon>Spirochaetia</taxon>
        <taxon>Spirochaetales</taxon>
        <taxon>Treponemataceae</taxon>
        <taxon>Teretinema</taxon>
    </lineage>
</organism>
<feature type="compositionally biased region" description="Gly residues" evidence="4">
    <location>
        <begin position="106"/>
        <end position="124"/>
    </location>
</feature>
<proteinExistence type="inferred from homology"/>
<dbReference type="EMBL" id="JAINWA010000003">
    <property type="protein sequence ID" value="MCD1654558.1"/>
    <property type="molecule type" value="Genomic_DNA"/>
</dbReference>
<accession>A0AAE3EIT6</accession>
<protein>
    <recommendedName>
        <fullName evidence="2 3">Single-stranded DNA-binding protein</fullName>
        <shortName evidence="2">SSB</shortName>
    </recommendedName>
</protein>
<evidence type="ECO:0000256" key="1">
    <source>
        <dbReference type="ARBA" id="ARBA00023125"/>
    </source>
</evidence>
<dbReference type="GO" id="GO:0009295">
    <property type="term" value="C:nucleoid"/>
    <property type="evidence" value="ECO:0007669"/>
    <property type="project" value="TreeGrafter"/>
</dbReference>
<sequence length="171" mass="18270">MADVNHVVLIGRLTRDAELKYTSGGMAVCKFALAVNKRRKQGEQWVDEANFFDIVLWGRSGETLNQYLVKGKQVAVEGELHQNRWEQEGQSRSKVEIMANNVQLLGGGPGGSGASGSMSGGASGGYSNSLGAQGGSGSSDASWQKRPNAPSRPVQDMDDSIPPDFPDDIPF</sequence>
<keyword evidence="1 2" id="KW-0238">DNA-binding</keyword>
<dbReference type="PANTHER" id="PTHR10302">
    <property type="entry name" value="SINGLE-STRANDED DNA-BINDING PROTEIN"/>
    <property type="match status" value="1"/>
</dbReference>
<dbReference type="PANTHER" id="PTHR10302:SF27">
    <property type="entry name" value="SINGLE-STRANDED DNA-BINDING PROTEIN"/>
    <property type="match status" value="1"/>
</dbReference>
<dbReference type="RefSeq" id="WP_330165594.1">
    <property type="nucleotide sequence ID" value="NZ_JAINWA010000003.1"/>
</dbReference>
<keyword evidence="6" id="KW-1185">Reference proteome</keyword>
<evidence type="ECO:0000256" key="4">
    <source>
        <dbReference type="SAM" id="MobiDB-lite"/>
    </source>
</evidence>
<gene>
    <name evidence="5" type="primary">ssb</name>
    <name evidence="5" type="ORF">K7J14_07540</name>
</gene>
<dbReference type="NCBIfam" id="TIGR00621">
    <property type="entry name" value="ssb"/>
    <property type="match status" value="1"/>
</dbReference>
<dbReference type="InterPro" id="IPR000424">
    <property type="entry name" value="Primosome_PriB/ssb"/>
</dbReference>
<feature type="region of interest" description="Disordered" evidence="4">
    <location>
        <begin position="106"/>
        <end position="171"/>
    </location>
</feature>
<comment type="subunit">
    <text evidence="2">Homotetramer.</text>
</comment>
<evidence type="ECO:0000256" key="2">
    <source>
        <dbReference type="HAMAP-Rule" id="MF_00984"/>
    </source>
</evidence>
<dbReference type="InterPro" id="IPR011344">
    <property type="entry name" value="ssDNA-bd"/>
</dbReference>
<dbReference type="Pfam" id="PF00436">
    <property type="entry name" value="SSB"/>
    <property type="match status" value="1"/>
</dbReference>
<dbReference type="GO" id="GO:0003697">
    <property type="term" value="F:single-stranded DNA binding"/>
    <property type="evidence" value="ECO:0007669"/>
    <property type="project" value="UniProtKB-UniRule"/>
</dbReference>
<dbReference type="GO" id="GO:0006260">
    <property type="term" value="P:DNA replication"/>
    <property type="evidence" value="ECO:0007669"/>
    <property type="project" value="InterPro"/>
</dbReference>
<dbReference type="CDD" id="cd04496">
    <property type="entry name" value="SSB_OBF"/>
    <property type="match status" value="1"/>
</dbReference>
<reference evidence="5" key="1">
    <citation type="submission" date="2021-08" db="EMBL/GenBank/DDBJ databases">
        <title>Comparative analyses of Brucepasteria parasyntrophica and Teretinema zuelzerae.</title>
        <authorList>
            <person name="Song Y."/>
            <person name="Brune A."/>
        </authorList>
    </citation>
    <scope>NUCLEOTIDE SEQUENCE</scope>
    <source>
        <strain evidence="5">DSM 1903</strain>
    </source>
</reference>
<dbReference type="HAMAP" id="MF_00984">
    <property type="entry name" value="SSB"/>
    <property type="match status" value="1"/>
</dbReference>
<dbReference type="AlphaFoldDB" id="A0AAE3EIT6"/>
<dbReference type="Gene3D" id="2.40.50.140">
    <property type="entry name" value="Nucleic acid-binding proteins"/>
    <property type="match status" value="1"/>
</dbReference>
<feature type="compositionally biased region" description="Acidic residues" evidence="4">
    <location>
        <begin position="156"/>
        <end position="171"/>
    </location>
</feature>
<name>A0AAE3EIT6_9SPIR</name>
<dbReference type="SUPFAM" id="SSF50249">
    <property type="entry name" value="Nucleic acid-binding proteins"/>
    <property type="match status" value="1"/>
</dbReference>
<evidence type="ECO:0000256" key="3">
    <source>
        <dbReference type="RuleBase" id="RU000524"/>
    </source>
</evidence>
<dbReference type="PROSITE" id="PS50935">
    <property type="entry name" value="SSB"/>
    <property type="match status" value="1"/>
</dbReference>
<comment type="caution">
    <text evidence="2">Lacks conserved residue(s) required for the propagation of feature annotation.</text>
</comment>
<evidence type="ECO:0000313" key="6">
    <source>
        <dbReference type="Proteomes" id="UP001198163"/>
    </source>
</evidence>
<dbReference type="InterPro" id="IPR012340">
    <property type="entry name" value="NA-bd_OB-fold"/>
</dbReference>